<keyword evidence="2" id="KW-1185">Reference proteome</keyword>
<sequence>MDDLTAAILKGERGMTCGVVLNAKRGRPEDCTECRKKDVFRRTWEENELKGLRAVSRLARRAG</sequence>
<evidence type="ECO:0000313" key="2">
    <source>
        <dbReference type="Proteomes" id="UP001144471"/>
    </source>
</evidence>
<protein>
    <submittedName>
        <fullName evidence="1">Uncharacterized protein</fullName>
    </submittedName>
</protein>
<dbReference type="EMBL" id="BSDY01000010">
    <property type="protein sequence ID" value="GLI56728.1"/>
    <property type="molecule type" value="Genomic_DNA"/>
</dbReference>
<evidence type="ECO:0000313" key="1">
    <source>
        <dbReference type="EMBL" id="GLI56728.1"/>
    </source>
</evidence>
<dbReference type="Proteomes" id="UP001144471">
    <property type="component" value="Unassembled WGS sequence"/>
</dbReference>
<proteinExistence type="predicted"/>
<gene>
    <name evidence="1" type="ORF">PM10SUCC1_22420</name>
</gene>
<organism evidence="1 2">
    <name type="scientific">Propionigenium maris DSM 9537</name>
    <dbReference type="NCBI Taxonomy" id="1123000"/>
    <lineage>
        <taxon>Bacteria</taxon>
        <taxon>Fusobacteriati</taxon>
        <taxon>Fusobacteriota</taxon>
        <taxon>Fusobacteriia</taxon>
        <taxon>Fusobacteriales</taxon>
        <taxon>Fusobacteriaceae</taxon>
        <taxon>Propionigenium</taxon>
    </lineage>
</organism>
<dbReference type="AlphaFoldDB" id="A0A9W6GLR3"/>
<accession>A0A9W6GLR3</accession>
<name>A0A9W6GLR3_9FUSO</name>
<comment type="caution">
    <text evidence="1">The sequence shown here is derived from an EMBL/GenBank/DDBJ whole genome shotgun (WGS) entry which is preliminary data.</text>
</comment>
<dbReference type="RefSeq" id="WP_281836055.1">
    <property type="nucleotide sequence ID" value="NZ_BSDY01000010.1"/>
</dbReference>
<reference evidence="1" key="1">
    <citation type="submission" date="2022-12" db="EMBL/GenBank/DDBJ databases">
        <title>Reference genome sequencing for broad-spectrum identification of bacterial and archaeal isolates by mass spectrometry.</title>
        <authorList>
            <person name="Sekiguchi Y."/>
            <person name="Tourlousse D.M."/>
        </authorList>
    </citation>
    <scope>NUCLEOTIDE SEQUENCE</scope>
    <source>
        <strain evidence="1">10succ1</strain>
    </source>
</reference>